<evidence type="ECO:0000313" key="6">
    <source>
        <dbReference type="Proteomes" id="UP001152797"/>
    </source>
</evidence>
<accession>A0A9P1BN80</accession>
<dbReference type="SUPFAM" id="SSF57756">
    <property type="entry name" value="Retrovirus zinc finger-like domains"/>
    <property type="match status" value="1"/>
</dbReference>
<dbReference type="EMBL" id="CAMXCT030000269">
    <property type="protein sequence ID" value="CAL4763723.1"/>
    <property type="molecule type" value="Genomic_DNA"/>
</dbReference>
<keyword evidence="1" id="KW-0863">Zinc-finger</keyword>
<dbReference type="PROSITE" id="PS50158">
    <property type="entry name" value="ZF_CCHC"/>
    <property type="match status" value="1"/>
</dbReference>
<dbReference type="AlphaFoldDB" id="A0A9P1BN80"/>
<feature type="coiled-coil region" evidence="2">
    <location>
        <begin position="429"/>
        <end position="456"/>
    </location>
</feature>
<sequence length="1203" mass="135057">MRSLSTKVLGQGDAARKRVYPVNYVDDEMEETYYMGDEEADEDTILAALIEEGDEHALTIQEFQENIVQVCQETPELSMAFSAYQEARAKIRDRVRGRGFWPLRGAAKGKGKTKKGKGFKKGRQSLAERIASSTCRLCGMKGHWKDECPTRDRQSGAEANVITIDEGIIAAEIVENLPTEHMASWEARTGDRLSIPGVPPEYPEVITWASSSNTNKTLSKEVYCTHQQQQQPSETEVNNGMAAAQDKGINAPGCLTFESAHLDTPLTGPEDPSLSFEQAPVIKSHRPPGISTLREWGEMKLPEGKWKGSTFSEVFTKDAKYVQFMVSHTKLVSPWALSFQSYARARVVAQNEFQEMKNKVEAEMELKIRSMIQSAPWKFSHPSTVDWEVISQAAQSSSPRTTGTMGSLKRNMEEDENQKMIPELSMEAREDKMTKMAVMQRELERLKEELQALWKTILEKKPKEIWMSPECKYWGNYSRRNMGRPPQTIYVDPASEFRSDLWQDHMQSLDINIKMAVGDAHWQLGSLTSHADVGSMTMAEGEGPASDRFRASLELRASARKAFIDADNSSSLRRALLRRSRPLRGPFEVGDWVLYWRPNDLSADVSNGQKAKARLVVVGFEDLGVGIVKNDSPTLSKDGRQMILQQVSSNGWELISFDVSTAFLHGDGDGRLLGIHPPPELREALGMSETDQCSLEGGAYGRVDAPYLWYCKFRDTLIAEGFYQCPLDPCVFTLATKDSKGQLRIHGSIGIHVDDGIGGGDHVFLASLQKIKSKFNFGSFEKGSFTFTGIRFQQWDDKSIEYDQVDYIDKIAPLEIPKHRRNQPQSSITAAETTQLRSLVGALQYAAVHTRPDLSAKVGEIQSCVPKAMVSDLISANKVLHEAKVNKVSLMTVPIAPSQVTFCAFSDASFLSGKEKFAHQGGLIFATTPELLENRKTVVAPVAWISKKIHRVTRSTLGAEAIALSGTVDRLLWIRLLWEWLQNPEINWGSPEEVLAKARQAALVTDCKSAYDLLTRTAIPQCEEHRTTIECLLIRERLRANCAVRWVTSNAQLADCLTKSMDSSSRRDCLRSGRYCLFDENRVLQARSDKRQRAKWMKEATTSPETSSTEEIHFNFGLEDTWEKNDKGQVVRIHNMPRRTRFSPIGVPGCPVDIRNLGVERTTFAKFSSGETWCEKDFWPGTRGYTALDRPWTGKTIFEVQGM</sequence>
<keyword evidence="1" id="KW-0862">Zinc</keyword>
<dbReference type="EMBL" id="CAMXCT020000269">
    <property type="protein sequence ID" value="CAL1129786.1"/>
    <property type="molecule type" value="Genomic_DNA"/>
</dbReference>
<dbReference type="Proteomes" id="UP001152797">
    <property type="component" value="Unassembled WGS sequence"/>
</dbReference>
<evidence type="ECO:0000313" key="5">
    <source>
        <dbReference type="EMBL" id="CAL4763723.1"/>
    </source>
</evidence>
<keyword evidence="2" id="KW-0175">Coiled coil</keyword>
<evidence type="ECO:0000313" key="4">
    <source>
        <dbReference type="EMBL" id="CAI3976411.1"/>
    </source>
</evidence>
<dbReference type="InterPro" id="IPR036875">
    <property type="entry name" value="Znf_CCHC_sf"/>
</dbReference>
<dbReference type="GO" id="GO:0003676">
    <property type="term" value="F:nucleic acid binding"/>
    <property type="evidence" value="ECO:0007669"/>
    <property type="project" value="InterPro"/>
</dbReference>
<dbReference type="InterPro" id="IPR001878">
    <property type="entry name" value="Znf_CCHC"/>
</dbReference>
<dbReference type="Pfam" id="PF07727">
    <property type="entry name" value="RVT_2"/>
    <property type="match status" value="1"/>
</dbReference>
<reference evidence="4" key="1">
    <citation type="submission" date="2022-10" db="EMBL/GenBank/DDBJ databases">
        <authorList>
            <person name="Chen Y."/>
            <person name="Dougan E. K."/>
            <person name="Chan C."/>
            <person name="Rhodes N."/>
            <person name="Thang M."/>
        </authorList>
    </citation>
    <scope>NUCLEOTIDE SEQUENCE</scope>
</reference>
<dbReference type="GO" id="GO:0008270">
    <property type="term" value="F:zinc ion binding"/>
    <property type="evidence" value="ECO:0007669"/>
    <property type="project" value="UniProtKB-KW"/>
</dbReference>
<keyword evidence="6" id="KW-1185">Reference proteome</keyword>
<dbReference type="EMBL" id="CAMXCT010000269">
    <property type="protein sequence ID" value="CAI3976411.1"/>
    <property type="molecule type" value="Genomic_DNA"/>
</dbReference>
<dbReference type="OrthoDB" id="1712839at2759"/>
<proteinExistence type="predicted"/>
<gene>
    <name evidence="4" type="ORF">C1SCF055_LOCUS4633</name>
</gene>
<organism evidence="4">
    <name type="scientific">Cladocopium goreaui</name>
    <dbReference type="NCBI Taxonomy" id="2562237"/>
    <lineage>
        <taxon>Eukaryota</taxon>
        <taxon>Sar</taxon>
        <taxon>Alveolata</taxon>
        <taxon>Dinophyceae</taxon>
        <taxon>Suessiales</taxon>
        <taxon>Symbiodiniaceae</taxon>
        <taxon>Cladocopium</taxon>
    </lineage>
</organism>
<evidence type="ECO:0000256" key="2">
    <source>
        <dbReference type="SAM" id="Coils"/>
    </source>
</evidence>
<protein>
    <recommendedName>
        <fullName evidence="3">CCHC-type domain-containing protein</fullName>
    </recommendedName>
</protein>
<name>A0A9P1BN80_9DINO</name>
<evidence type="ECO:0000256" key="1">
    <source>
        <dbReference type="PROSITE-ProRule" id="PRU00047"/>
    </source>
</evidence>
<evidence type="ECO:0000259" key="3">
    <source>
        <dbReference type="PROSITE" id="PS50158"/>
    </source>
</evidence>
<dbReference type="InterPro" id="IPR013103">
    <property type="entry name" value="RVT_2"/>
</dbReference>
<dbReference type="Gene3D" id="4.10.60.10">
    <property type="entry name" value="Zinc finger, CCHC-type"/>
    <property type="match status" value="1"/>
</dbReference>
<keyword evidence="1" id="KW-0479">Metal-binding</keyword>
<feature type="domain" description="CCHC-type" evidence="3">
    <location>
        <begin position="135"/>
        <end position="149"/>
    </location>
</feature>
<reference evidence="5 6" key="2">
    <citation type="submission" date="2024-05" db="EMBL/GenBank/DDBJ databases">
        <authorList>
            <person name="Chen Y."/>
            <person name="Shah S."/>
            <person name="Dougan E. K."/>
            <person name="Thang M."/>
            <person name="Chan C."/>
        </authorList>
    </citation>
    <scope>NUCLEOTIDE SEQUENCE [LARGE SCALE GENOMIC DNA]</scope>
</reference>
<comment type="caution">
    <text evidence="4">The sequence shown here is derived from an EMBL/GenBank/DDBJ whole genome shotgun (WGS) entry which is preliminary data.</text>
</comment>